<evidence type="ECO:0000313" key="2">
    <source>
        <dbReference type="EMBL" id="SBT82993.1"/>
    </source>
</evidence>
<organism evidence="2 3">
    <name type="scientific">Plasmodium ovale</name>
    <name type="common">malaria parasite P. ovale</name>
    <dbReference type="NCBI Taxonomy" id="36330"/>
    <lineage>
        <taxon>Eukaryota</taxon>
        <taxon>Sar</taxon>
        <taxon>Alveolata</taxon>
        <taxon>Apicomplexa</taxon>
        <taxon>Aconoidasida</taxon>
        <taxon>Haemosporida</taxon>
        <taxon>Plasmodiidae</taxon>
        <taxon>Plasmodium</taxon>
        <taxon>Plasmodium (Plasmodium)</taxon>
    </lineage>
</organism>
<keyword evidence="1" id="KW-0812">Transmembrane</keyword>
<dbReference type="EMBL" id="FLRI01000013">
    <property type="protein sequence ID" value="SBT82993.1"/>
    <property type="molecule type" value="Genomic_DNA"/>
</dbReference>
<accession>A0A1D3JBW4</accession>
<proteinExistence type="predicted"/>
<feature type="transmembrane region" description="Helical" evidence="1">
    <location>
        <begin position="6"/>
        <end position="24"/>
    </location>
</feature>
<keyword evidence="1" id="KW-0472">Membrane</keyword>
<keyword evidence="1" id="KW-1133">Transmembrane helix</keyword>
<reference evidence="2 3" key="1">
    <citation type="submission" date="2016-06" db="EMBL/GenBank/DDBJ databases">
        <authorList>
            <consortium name="Pathogen Informatics"/>
        </authorList>
    </citation>
    <scope>NUCLEOTIDE SEQUENCE [LARGE SCALE GENOMIC DNA]</scope>
    <source>
        <strain evidence="2">PocGH01</strain>
    </source>
</reference>
<dbReference type="AlphaFoldDB" id="A0A1D3JBW4"/>
<evidence type="ECO:0000256" key="1">
    <source>
        <dbReference type="SAM" id="Phobius"/>
    </source>
</evidence>
<feature type="transmembrane region" description="Helical" evidence="1">
    <location>
        <begin position="29"/>
        <end position="47"/>
    </location>
</feature>
<gene>
    <name evidence="2" type="primary">PocGH01_00079200</name>
    <name evidence="2" type="ORF">POCGH01_00079200</name>
</gene>
<evidence type="ECO:0000313" key="3">
    <source>
        <dbReference type="Proteomes" id="UP000242942"/>
    </source>
</evidence>
<protein>
    <submittedName>
        <fullName evidence="2">PIR protein</fullName>
    </submittedName>
</protein>
<keyword evidence="3" id="KW-1185">Reference proteome</keyword>
<name>A0A1D3JBW4_PLAOA</name>
<dbReference type="VEuPathDB" id="PlasmoDB:PocGH01_00079200"/>
<sequence>MTDLVYIHYLLGIYIFFFCNIIFFLEINFIAIIIFTYGFIFFINHFFKLQEEKYSEYQKSYYTINYMMLNSLRILIYQHYGNFLKNNSKEKCFLFIKYWIDERRNHYQLIYSGHSSLWNQHFPSLWRTLVEKYSRSNQNCNFKNEEKYSLAINKINRFIDELHSVMNVMSNEGNIRTHRDICLLYVKEKNSYMNKILIQLSSVSNFYTLKHDYLKIIEECSMKHFYTFSPVVTCLTQVRTEEVEFPQNNAFEKTLLVEHPTEPNIYMIKLHKNFWNNTIESDCINRQNIMHYMEYVSSQALQSICKTE</sequence>
<dbReference type="Proteomes" id="UP000242942">
    <property type="component" value="Unassembled WGS sequence"/>
</dbReference>